<dbReference type="SUPFAM" id="SSF55874">
    <property type="entry name" value="ATPase domain of HSP90 chaperone/DNA topoisomerase II/histidine kinase"/>
    <property type="match status" value="1"/>
</dbReference>
<dbReference type="InterPro" id="IPR004358">
    <property type="entry name" value="Sig_transdc_His_kin-like_C"/>
</dbReference>
<comment type="catalytic activity">
    <reaction evidence="1">
        <text>ATP + protein L-histidine = ADP + protein N-phospho-L-histidine.</text>
        <dbReference type="EC" id="2.7.13.3"/>
    </reaction>
</comment>
<dbReference type="Gene3D" id="1.10.287.130">
    <property type="match status" value="1"/>
</dbReference>
<keyword evidence="8" id="KW-0472">Membrane</keyword>
<dbReference type="PRINTS" id="PR00344">
    <property type="entry name" value="BCTRLSENSOR"/>
</dbReference>
<dbReference type="EC" id="2.7.13.3" evidence="2"/>
<dbReference type="RefSeq" id="WP_210683161.1">
    <property type="nucleotide sequence ID" value="NZ_JAGMWN010000009.1"/>
</dbReference>
<dbReference type="SMART" id="SM00387">
    <property type="entry name" value="HATPase_c"/>
    <property type="match status" value="1"/>
</dbReference>
<evidence type="ECO:0000256" key="3">
    <source>
        <dbReference type="ARBA" id="ARBA00022553"/>
    </source>
</evidence>
<evidence type="ECO:0000256" key="6">
    <source>
        <dbReference type="ARBA" id="ARBA00023012"/>
    </source>
</evidence>
<feature type="transmembrane region" description="Helical" evidence="8">
    <location>
        <begin position="20"/>
        <end position="38"/>
    </location>
</feature>
<dbReference type="PANTHER" id="PTHR44936:SF9">
    <property type="entry name" value="SENSOR PROTEIN CREC"/>
    <property type="match status" value="1"/>
</dbReference>
<dbReference type="Pfam" id="PF02518">
    <property type="entry name" value="HATPase_c"/>
    <property type="match status" value="1"/>
</dbReference>
<evidence type="ECO:0000256" key="8">
    <source>
        <dbReference type="SAM" id="Phobius"/>
    </source>
</evidence>
<keyword evidence="8" id="KW-1133">Transmembrane helix</keyword>
<evidence type="ECO:0000256" key="2">
    <source>
        <dbReference type="ARBA" id="ARBA00012438"/>
    </source>
</evidence>
<dbReference type="InterPro" id="IPR050980">
    <property type="entry name" value="2C_sensor_his_kinase"/>
</dbReference>
<evidence type="ECO:0000256" key="7">
    <source>
        <dbReference type="ARBA" id="ARBA00023026"/>
    </source>
</evidence>
<dbReference type="GO" id="GO:0000155">
    <property type="term" value="F:phosphorelay sensor kinase activity"/>
    <property type="evidence" value="ECO:0007669"/>
    <property type="project" value="InterPro"/>
</dbReference>
<keyword evidence="7" id="KW-0843">Virulence</keyword>
<keyword evidence="11" id="KW-1185">Reference proteome</keyword>
<dbReference type="InterPro" id="IPR003661">
    <property type="entry name" value="HisK_dim/P_dom"/>
</dbReference>
<proteinExistence type="predicted"/>
<evidence type="ECO:0000313" key="10">
    <source>
        <dbReference type="EMBL" id="MBP5858569.1"/>
    </source>
</evidence>
<protein>
    <recommendedName>
        <fullName evidence="2">histidine kinase</fullName>
        <ecNumber evidence="2">2.7.13.3</ecNumber>
    </recommendedName>
</protein>
<dbReference type="CDD" id="cd00082">
    <property type="entry name" value="HisKA"/>
    <property type="match status" value="1"/>
</dbReference>
<dbReference type="InterPro" id="IPR003594">
    <property type="entry name" value="HATPase_dom"/>
</dbReference>
<dbReference type="Gene3D" id="3.30.565.10">
    <property type="entry name" value="Histidine kinase-like ATPase, C-terminal domain"/>
    <property type="match status" value="1"/>
</dbReference>
<keyword evidence="5 10" id="KW-0418">Kinase</keyword>
<evidence type="ECO:0000256" key="5">
    <source>
        <dbReference type="ARBA" id="ARBA00022777"/>
    </source>
</evidence>
<dbReference type="InterPro" id="IPR005467">
    <property type="entry name" value="His_kinase_dom"/>
</dbReference>
<evidence type="ECO:0000256" key="4">
    <source>
        <dbReference type="ARBA" id="ARBA00022679"/>
    </source>
</evidence>
<dbReference type="InterPro" id="IPR036890">
    <property type="entry name" value="HATPase_C_sf"/>
</dbReference>
<sequence>MSDRRLRSLRLAARSLTAKVALVCLILFVAPVLFYNLLEKADDEKDRLVLRAIQQEGRLIAEALFPHLRDFTPEETRDLSALLARIATEGRTVKVLFQPARNESGAGGFLLIATHPPSTSIPIEDQQEQIIQTGILGKLDEACDQGRTLAMPFTSASGREEILTFLRTQAMNDGCWAVITSIARNEFLNVPIDRPYWRSQELQLVAAIYLAVTFLIISILLTMRKNLRRFRKAMESIRRGHGDQVSFKSRNVIPELSRITGEFDELLRSMRRSELLARQAAEENAHAFKAPLAVISQSLEPLRQAIPADSPPQRSIQRIEKSIDRLDGLISAARSIEQSMPALLDDPLDVIDLSRMLASLLTEYRTRAALGERQLVYDIPDKLFVRARGDLVETAVENVLDNALDFSPAQGRISVHAVKAGDGGISIHIRDEGPGIPSADLERVFDRYFSSRAADGRAGNFGIGLWIVRRNMEAMGGDARARVRDDGGTEIILSLRATPG</sequence>
<dbReference type="PROSITE" id="PS50109">
    <property type="entry name" value="HIS_KIN"/>
    <property type="match status" value="1"/>
</dbReference>
<dbReference type="AlphaFoldDB" id="A0A8J7S4E6"/>
<dbReference type="GO" id="GO:0005886">
    <property type="term" value="C:plasma membrane"/>
    <property type="evidence" value="ECO:0007669"/>
    <property type="project" value="UniProtKB-SubCell"/>
</dbReference>
<keyword evidence="6" id="KW-0902">Two-component regulatory system</keyword>
<gene>
    <name evidence="10" type="ORF">KAJ83_16230</name>
</gene>
<keyword evidence="4" id="KW-0808">Transferase</keyword>
<evidence type="ECO:0000259" key="9">
    <source>
        <dbReference type="PROSITE" id="PS50109"/>
    </source>
</evidence>
<name>A0A8J7S4E6_9PROT</name>
<dbReference type="Proteomes" id="UP000672602">
    <property type="component" value="Unassembled WGS sequence"/>
</dbReference>
<comment type="caution">
    <text evidence="10">The sequence shown here is derived from an EMBL/GenBank/DDBJ whole genome shotgun (WGS) entry which is preliminary data.</text>
</comment>
<reference evidence="10" key="1">
    <citation type="submission" date="2021-04" db="EMBL/GenBank/DDBJ databases">
        <authorList>
            <person name="Zhang D.-C."/>
        </authorList>
    </citation>
    <scope>NUCLEOTIDE SEQUENCE</scope>
    <source>
        <strain evidence="10">CGMCC 1.15697</strain>
    </source>
</reference>
<dbReference type="EMBL" id="JAGMWN010000009">
    <property type="protein sequence ID" value="MBP5858569.1"/>
    <property type="molecule type" value="Genomic_DNA"/>
</dbReference>
<feature type="transmembrane region" description="Helical" evidence="8">
    <location>
        <begin position="204"/>
        <end position="223"/>
    </location>
</feature>
<evidence type="ECO:0000256" key="1">
    <source>
        <dbReference type="ARBA" id="ARBA00000085"/>
    </source>
</evidence>
<evidence type="ECO:0000313" key="11">
    <source>
        <dbReference type="Proteomes" id="UP000672602"/>
    </source>
</evidence>
<keyword evidence="3" id="KW-0597">Phosphoprotein</keyword>
<accession>A0A8J7S4E6</accession>
<feature type="domain" description="Histidine kinase" evidence="9">
    <location>
        <begin position="283"/>
        <end position="499"/>
    </location>
</feature>
<dbReference type="PANTHER" id="PTHR44936">
    <property type="entry name" value="SENSOR PROTEIN CREC"/>
    <property type="match status" value="1"/>
</dbReference>
<organism evidence="10 11">
    <name type="scientific">Marivibrio halodurans</name>
    <dbReference type="NCBI Taxonomy" id="2039722"/>
    <lineage>
        <taxon>Bacteria</taxon>
        <taxon>Pseudomonadati</taxon>
        <taxon>Pseudomonadota</taxon>
        <taxon>Alphaproteobacteria</taxon>
        <taxon>Rhodospirillales</taxon>
        <taxon>Rhodospirillaceae</taxon>
        <taxon>Marivibrio</taxon>
    </lineage>
</organism>
<keyword evidence="8" id="KW-0812">Transmembrane</keyword>